<evidence type="ECO:0000259" key="7">
    <source>
        <dbReference type="Pfam" id="PF12896"/>
    </source>
</evidence>
<keyword evidence="2" id="KW-0132">Cell division</keyword>
<comment type="caution">
    <text evidence="8">The sequence shown here is derived from an EMBL/GenBank/DDBJ whole genome shotgun (WGS) entry which is preliminary data.</text>
</comment>
<dbReference type="InterPro" id="IPR015943">
    <property type="entry name" value="WD40/YVTN_repeat-like_dom_sf"/>
</dbReference>
<keyword evidence="3" id="KW-0498">Mitosis</keyword>
<evidence type="ECO:0000256" key="2">
    <source>
        <dbReference type="ARBA" id="ARBA00022618"/>
    </source>
</evidence>
<keyword evidence="5" id="KW-0131">Cell cycle</keyword>
<evidence type="ECO:0000259" key="6">
    <source>
        <dbReference type="Pfam" id="PF12894"/>
    </source>
</evidence>
<dbReference type="Gene3D" id="2.130.10.10">
    <property type="entry name" value="YVTN repeat-like/Quinoprotein amine dehydrogenase"/>
    <property type="match status" value="1"/>
</dbReference>
<dbReference type="SUPFAM" id="SSF50978">
    <property type="entry name" value="WD40 repeat-like"/>
    <property type="match status" value="1"/>
</dbReference>
<name>A0AAU9IFP8_9CILI</name>
<evidence type="ECO:0000256" key="4">
    <source>
        <dbReference type="ARBA" id="ARBA00022786"/>
    </source>
</evidence>
<dbReference type="Pfam" id="PF12894">
    <property type="entry name" value="ANAPC4_WD40"/>
    <property type="match status" value="1"/>
</dbReference>
<evidence type="ECO:0000313" key="8">
    <source>
        <dbReference type="EMBL" id="CAG9310584.1"/>
    </source>
</evidence>
<keyword evidence="4" id="KW-0833">Ubl conjugation pathway</keyword>
<accession>A0AAU9IFP8</accession>
<feature type="domain" description="Anaphase-promoting complex subunit 4-like WD40" evidence="6">
    <location>
        <begin position="45"/>
        <end position="130"/>
    </location>
</feature>
<gene>
    <name evidence="8" type="ORF">BSTOLATCC_MIC1426</name>
</gene>
<dbReference type="Proteomes" id="UP001162131">
    <property type="component" value="Unassembled WGS sequence"/>
</dbReference>
<dbReference type="InterPro" id="IPR024789">
    <property type="entry name" value="APC4"/>
</dbReference>
<dbReference type="GO" id="GO:0031145">
    <property type="term" value="P:anaphase-promoting complex-dependent catabolic process"/>
    <property type="evidence" value="ECO:0007669"/>
    <property type="project" value="InterPro"/>
</dbReference>
<reference evidence="8" key="1">
    <citation type="submission" date="2021-09" db="EMBL/GenBank/DDBJ databases">
        <authorList>
            <consortium name="AG Swart"/>
            <person name="Singh M."/>
            <person name="Singh A."/>
            <person name="Seah K."/>
            <person name="Emmerich C."/>
        </authorList>
    </citation>
    <scope>NUCLEOTIDE SEQUENCE</scope>
    <source>
        <strain evidence="8">ATCC30299</strain>
    </source>
</reference>
<dbReference type="GO" id="GO:0005680">
    <property type="term" value="C:anaphase-promoting complex"/>
    <property type="evidence" value="ECO:0007669"/>
    <property type="project" value="InterPro"/>
</dbReference>
<dbReference type="PANTHER" id="PTHR13260:SF0">
    <property type="entry name" value="ANAPHASE-PROMOTING COMPLEX SUBUNIT 4"/>
    <property type="match status" value="1"/>
</dbReference>
<dbReference type="EMBL" id="CAJZBQ010000002">
    <property type="protein sequence ID" value="CAG9310584.1"/>
    <property type="molecule type" value="Genomic_DNA"/>
</dbReference>
<evidence type="ECO:0000256" key="5">
    <source>
        <dbReference type="ARBA" id="ARBA00023306"/>
    </source>
</evidence>
<dbReference type="Pfam" id="PF12896">
    <property type="entry name" value="ANAPC4"/>
    <property type="match status" value="1"/>
</dbReference>
<feature type="domain" description="Anaphase-promoting complex subunit 4 long" evidence="7">
    <location>
        <begin position="229"/>
        <end position="415"/>
    </location>
</feature>
<dbReference type="InterPro" id="IPR024977">
    <property type="entry name" value="Apc4-like_WD40_dom"/>
</dbReference>
<dbReference type="PANTHER" id="PTHR13260">
    <property type="entry name" value="ANAPHASE PROMOTING COMPLEX SUBUNIT 4 APC4"/>
    <property type="match status" value="1"/>
</dbReference>
<evidence type="ECO:0000256" key="3">
    <source>
        <dbReference type="ARBA" id="ARBA00022776"/>
    </source>
</evidence>
<dbReference type="GO" id="GO:0051301">
    <property type="term" value="P:cell division"/>
    <property type="evidence" value="ECO:0007669"/>
    <property type="project" value="UniProtKB-KW"/>
</dbReference>
<proteinExistence type="predicted"/>
<protein>
    <recommendedName>
        <fullName evidence="1">Anaphase-promoting complex subunit 4</fullName>
    </recommendedName>
</protein>
<evidence type="ECO:0000256" key="1">
    <source>
        <dbReference type="ARBA" id="ARBA00016067"/>
    </source>
</evidence>
<dbReference type="InterPro" id="IPR036322">
    <property type="entry name" value="WD40_repeat_dom_sf"/>
</dbReference>
<dbReference type="InterPro" id="IPR024790">
    <property type="entry name" value="APC4_long_dom"/>
</dbReference>
<evidence type="ECO:0000313" key="9">
    <source>
        <dbReference type="Proteomes" id="UP001162131"/>
    </source>
</evidence>
<sequence>MYIADNILNVIIVFSNIFTILNMGDAFQLVYEHVLSSDIRIISGCKNKDLLALITEDDTIIIKRISHKPKNVASIDEIIKITTLAFKEDGNAIAIGGDNGLIKVYYLESKGLVLVSEHSLHSEAIGILNWLDFPRQFSKASYIAERYIPNSSSKSNLNIDGLSLLYSIGSENINLIANGQYPFATFSKRDLSGEQFSLNALSFNENLTRIVGLFTSPAGVFIGTYNSLILNRKSENIYDIAHIFTKCEDSFKILEKSLKDAQKEWQFISNSFLKSWLGGIEEVFNKNGVVESVQEVLFQCAGTGVIPPCLAKFIKDGMQNAKQIQLNEEKLSLQVKNIEILLLQNIYHQLENLAFYISTLASYANCPDTYGPFGLDKSKFQKILNNLNKLLKLTNTTMELISDAHYDIKNTLSWLFNWNIRLNKEEEQADQLEESPVNMKKLLDFLSDSDRIYFKSLRNNLKSGGSAWDEASLISLYQKVRKRWVEAFNYSRSVFPKYIIKQNWIQISNTIPKDFSMRWNEEAIIVATCIRNNASIYSLSNQGNLMMEIPISITAKHISLYTKNKFQIVIVGSAENGSEILEINLEGLVWSPIGSEKKVTPTETQSRIFVNDEVTLSNINQNRGIAAFTFNERLFRIVDLEDSDFA</sequence>
<dbReference type="GO" id="GO:0034399">
    <property type="term" value="C:nuclear periphery"/>
    <property type="evidence" value="ECO:0007669"/>
    <property type="project" value="TreeGrafter"/>
</dbReference>
<dbReference type="GO" id="GO:0070979">
    <property type="term" value="P:protein K11-linked ubiquitination"/>
    <property type="evidence" value="ECO:0007669"/>
    <property type="project" value="TreeGrafter"/>
</dbReference>
<dbReference type="AlphaFoldDB" id="A0AAU9IFP8"/>
<organism evidence="8 9">
    <name type="scientific">Blepharisma stoltei</name>
    <dbReference type="NCBI Taxonomy" id="1481888"/>
    <lineage>
        <taxon>Eukaryota</taxon>
        <taxon>Sar</taxon>
        <taxon>Alveolata</taxon>
        <taxon>Ciliophora</taxon>
        <taxon>Postciliodesmatophora</taxon>
        <taxon>Heterotrichea</taxon>
        <taxon>Heterotrichida</taxon>
        <taxon>Blepharismidae</taxon>
        <taxon>Blepharisma</taxon>
    </lineage>
</organism>
<keyword evidence="9" id="KW-1185">Reference proteome</keyword>